<reference evidence="3 4" key="1">
    <citation type="journal article" date="2019" name="Mol. Biol. Evol.">
        <title>Blast fungal genomes show frequent chromosomal changes, gene gains and losses, and effector gene turnover.</title>
        <authorList>
            <person name="Gomez Luciano L.B."/>
            <person name="Jason Tsai I."/>
            <person name="Chuma I."/>
            <person name="Tosa Y."/>
            <person name="Chen Y.H."/>
            <person name="Li J.Y."/>
            <person name="Li M.Y."/>
            <person name="Jade Lu M.Y."/>
            <person name="Nakayashiki H."/>
            <person name="Li W.H."/>
        </authorList>
    </citation>
    <scope>NUCLEOTIDE SEQUENCE [LARGE SCALE GENOMIC DNA]</scope>
    <source>
        <strain evidence="3">MZ5-1-6</strain>
    </source>
</reference>
<feature type="region of interest" description="Disordered" evidence="1">
    <location>
        <begin position="127"/>
        <end position="171"/>
    </location>
</feature>
<name>A0A4P7N3H8_PYROR</name>
<protein>
    <submittedName>
        <fullName evidence="3">Uncharacterized protein</fullName>
    </submittedName>
</protein>
<evidence type="ECO:0000256" key="2">
    <source>
        <dbReference type="SAM" id="Phobius"/>
    </source>
</evidence>
<feature type="compositionally biased region" description="Low complexity" evidence="1">
    <location>
        <begin position="128"/>
        <end position="171"/>
    </location>
</feature>
<keyword evidence="2" id="KW-1133">Transmembrane helix</keyword>
<gene>
    <name evidence="3" type="ORF">PoMZ_00111</name>
</gene>
<keyword evidence="2" id="KW-0472">Membrane</keyword>
<proteinExistence type="predicted"/>
<dbReference type="AlphaFoldDB" id="A0A4P7N3H8"/>
<dbReference type="EMBL" id="CP034205">
    <property type="protein sequence ID" value="QBZ55216.1"/>
    <property type="molecule type" value="Genomic_DNA"/>
</dbReference>
<feature type="region of interest" description="Disordered" evidence="1">
    <location>
        <begin position="59"/>
        <end position="89"/>
    </location>
</feature>
<keyword evidence="2" id="KW-0812">Transmembrane</keyword>
<accession>A0A4P7N3H8</accession>
<evidence type="ECO:0000256" key="1">
    <source>
        <dbReference type="SAM" id="MobiDB-lite"/>
    </source>
</evidence>
<dbReference type="Proteomes" id="UP000294847">
    <property type="component" value="Chromosome 2"/>
</dbReference>
<organism evidence="3 4">
    <name type="scientific">Pyricularia oryzae</name>
    <name type="common">Rice blast fungus</name>
    <name type="synonym">Magnaporthe oryzae</name>
    <dbReference type="NCBI Taxonomy" id="318829"/>
    <lineage>
        <taxon>Eukaryota</taxon>
        <taxon>Fungi</taxon>
        <taxon>Dikarya</taxon>
        <taxon>Ascomycota</taxon>
        <taxon>Pezizomycotina</taxon>
        <taxon>Sordariomycetes</taxon>
        <taxon>Sordariomycetidae</taxon>
        <taxon>Magnaporthales</taxon>
        <taxon>Pyriculariaceae</taxon>
        <taxon>Pyricularia</taxon>
    </lineage>
</organism>
<evidence type="ECO:0000313" key="3">
    <source>
        <dbReference type="EMBL" id="QBZ55216.1"/>
    </source>
</evidence>
<evidence type="ECO:0000313" key="4">
    <source>
        <dbReference type="Proteomes" id="UP000294847"/>
    </source>
</evidence>
<feature type="transmembrane region" description="Helical" evidence="2">
    <location>
        <begin position="100"/>
        <end position="124"/>
    </location>
</feature>
<sequence>MGAQHLSQSGLEVVNTDMQGLQAVNNDDDGRVYSPNSHHQPYNEHWAKTDRSTIATPIPSEYRQTPGFAPAELYHTPPHAPTHLSEPKRGKPVPWGLNPWVFAAIAALIGMIVSGAVVGGILGAQLASSPSSQETPQPTVVTVPTQNTPPTRSDTPQPASTTSATPTAALDDYSVAEPSAVKMLKFDCPRIDKTPVTSTFDRKRFEIECGVDSQGAGAEAPGAISVISVHYSYSLGACLDACAVMNKRSVDGGRDIRCRLVVFHAGMSDNVDKGGNCFLKNATRAQGNNGNVNARLLTANLVD</sequence>